<dbReference type="KEGG" id="spun:BFF78_19295"/>
<dbReference type="GO" id="GO:0003989">
    <property type="term" value="F:acetyl-CoA carboxylase activity"/>
    <property type="evidence" value="ECO:0007669"/>
    <property type="project" value="InterPro"/>
</dbReference>
<evidence type="ECO:0000313" key="3">
    <source>
        <dbReference type="Proteomes" id="UP000094960"/>
    </source>
</evidence>
<name>A0A1D7YBI5_9ACTN</name>
<feature type="region of interest" description="Disordered" evidence="1">
    <location>
        <begin position="31"/>
        <end position="63"/>
    </location>
</feature>
<dbReference type="AlphaFoldDB" id="A0A1D7YBI5"/>
<organism evidence="2 3">
    <name type="scientific">Streptomyces fodineus</name>
    <dbReference type="NCBI Taxonomy" id="1904616"/>
    <lineage>
        <taxon>Bacteria</taxon>
        <taxon>Bacillati</taxon>
        <taxon>Actinomycetota</taxon>
        <taxon>Actinomycetes</taxon>
        <taxon>Kitasatosporales</taxon>
        <taxon>Streptomycetaceae</taxon>
        <taxon>Streptomyces</taxon>
    </lineage>
</organism>
<gene>
    <name evidence="2" type="ORF">BFF78_19295</name>
</gene>
<dbReference type="InterPro" id="IPR032716">
    <property type="entry name" value="ACC_epsilon"/>
</dbReference>
<evidence type="ECO:0000256" key="1">
    <source>
        <dbReference type="SAM" id="MobiDB-lite"/>
    </source>
</evidence>
<dbReference type="Proteomes" id="UP000094960">
    <property type="component" value="Chromosome"/>
</dbReference>
<reference evidence="3" key="1">
    <citation type="submission" date="2016-09" db="EMBL/GenBank/DDBJ databases">
        <title>Streptomyces puniciscabiei strain:TW1S1 Genome sequencing and assembly.</title>
        <authorList>
            <person name="Kim M.-K."/>
            <person name="Kim S.B."/>
        </authorList>
    </citation>
    <scope>NUCLEOTIDE SEQUENCE [LARGE SCALE GENOMIC DNA]</scope>
    <source>
        <strain evidence="3">TW1S1</strain>
    </source>
</reference>
<evidence type="ECO:0000313" key="2">
    <source>
        <dbReference type="EMBL" id="AOR32922.1"/>
    </source>
</evidence>
<protein>
    <recommendedName>
        <fullName evidence="4">Acyl-CoA carboxylase subunit epsilon</fullName>
    </recommendedName>
</protein>
<accession>A0A1D7YBI5</accession>
<evidence type="ECO:0008006" key="4">
    <source>
        <dbReference type="Google" id="ProtNLM"/>
    </source>
</evidence>
<dbReference type="EMBL" id="CP017248">
    <property type="protein sequence ID" value="AOR32922.1"/>
    <property type="molecule type" value="Genomic_DNA"/>
</dbReference>
<dbReference type="GO" id="GO:0004658">
    <property type="term" value="F:propionyl-CoA carboxylase activity"/>
    <property type="evidence" value="ECO:0007669"/>
    <property type="project" value="InterPro"/>
</dbReference>
<sequence length="63" mass="7062">MSEPHFTVVRGQPDAAELAALTAVLLTLLARPHGEPPRRPRAPWAHNRRRFRPPAAWSAPHEP</sequence>
<keyword evidence="3" id="KW-1185">Reference proteome</keyword>
<dbReference type="Pfam" id="PF13822">
    <property type="entry name" value="ACC_epsilon"/>
    <property type="match status" value="1"/>
</dbReference>
<proteinExistence type="predicted"/>